<evidence type="ECO:0000259" key="12">
    <source>
        <dbReference type="Pfam" id="PF05127"/>
    </source>
</evidence>
<reference evidence="16" key="1">
    <citation type="submission" date="2021-06" db="EMBL/GenBank/DDBJ databases">
        <authorList>
            <person name="Kallberg Y."/>
            <person name="Tangrot J."/>
            <person name="Rosling A."/>
        </authorList>
    </citation>
    <scope>NUCLEOTIDE SEQUENCE</scope>
    <source>
        <strain evidence="16">IA702</strain>
    </source>
</reference>
<keyword evidence="11" id="KW-1133">Transmembrane helix</keyword>
<dbReference type="EC" id="2.3.1.-" evidence="9"/>
<feature type="transmembrane region" description="Helical" evidence="11">
    <location>
        <begin position="797"/>
        <end position="817"/>
    </location>
</feature>
<evidence type="ECO:0000259" key="15">
    <source>
        <dbReference type="Pfam" id="PF13725"/>
    </source>
</evidence>
<dbReference type="InterPro" id="IPR032672">
    <property type="entry name" value="TmcA/NAT10/Kre33"/>
</dbReference>
<feature type="binding site" evidence="9">
    <location>
        <begin position="644"/>
        <end position="646"/>
    </location>
    <ligand>
        <name>acetyl-CoA</name>
        <dbReference type="ChEBI" id="CHEBI:57288"/>
    </ligand>
</feature>
<dbReference type="InterPro" id="IPR027992">
    <property type="entry name" value="tRNA_bind_dom"/>
</dbReference>
<evidence type="ECO:0000313" key="16">
    <source>
        <dbReference type="EMBL" id="CAG8454685.1"/>
    </source>
</evidence>
<evidence type="ECO:0000256" key="2">
    <source>
        <dbReference type="ARBA" id="ARBA00022552"/>
    </source>
</evidence>
<dbReference type="HAMAP" id="MF_03211">
    <property type="entry name" value="RNA_acetyltr_Nat10"/>
    <property type="match status" value="1"/>
</dbReference>
<dbReference type="OrthoDB" id="10067491at2759"/>
<feature type="transmembrane region" description="Helical" evidence="11">
    <location>
        <begin position="838"/>
        <end position="857"/>
    </location>
</feature>
<dbReference type="InterPro" id="IPR013562">
    <property type="entry name" value="TmcA/NAT10_N"/>
</dbReference>
<comment type="caution">
    <text evidence="16">The sequence shown here is derived from an EMBL/GenBank/DDBJ whole genome shotgun (WGS) entry which is preliminary data.</text>
</comment>
<feature type="binding site" evidence="9">
    <location>
        <begin position="651"/>
        <end position="657"/>
    </location>
    <ligand>
        <name>acetyl-CoA</name>
        <dbReference type="ChEBI" id="CHEBI:57288"/>
    </ligand>
</feature>
<dbReference type="GO" id="GO:1904812">
    <property type="term" value="P:rRNA acetylation involved in maturation of SSU-rRNA"/>
    <property type="evidence" value="ECO:0007669"/>
    <property type="project" value="InterPro"/>
</dbReference>
<comment type="subcellular location">
    <subcellularLocation>
        <location evidence="1 9">Nucleus</location>
        <location evidence="1 9">Nucleolus</location>
    </subcellularLocation>
</comment>
<evidence type="ECO:0000313" key="17">
    <source>
        <dbReference type="Proteomes" id="UP000789572"/>
    </source>
</evidence>
<evidence type="ECO:0000256" key="11">
    <source>
        <dbReference type="SAM" id="Phobius"/>
    </source>
</evidence>
<evidence type="ECO:0000256" key="5">
    <source>
        <dbReference type="ARBA" id="ARBA00022741"/>
    </source>
</evidence>
<feature type="domain" description="Possible tRNA binding" evidence="15">
    <location>
        <begin position="785"/>
        <end position="827"/>
    </location>
</feature>
<keyword evidence="6 9" id="KW-0067">ATP-binding</keyword>
<dbReference type="GO" id="GO:0005730">
    <property type="term" value="C:nucleolus"/>
    <property type="evidence" value="ECO:0007669"/>
    <property type="project" value="UniProtKB-SubCell"/>
</dbReference>
<dbReference type="Gene3D" id="3.40.50.11040">
    <property type="match status" value="1"/>
</dbReference>
<evidence type="ECO:0000256" key="1">
    <source>
        <dbReference type="ARBA" id="ARBA00004604"/>
    </source>
</evidence>
<evidence type="ECO:0000256" key="6">
    <source>
        <dbReference type="ARBA" id="ARBA00022840"/>
    </source>
</evidence>
<comment type="function">
    <text evidence="9">RNA cytidine acetyltransferase with specificity toward both 18S rRNA and tRNAs. Catalyzes the formation of N(4)-acetylcytidine (ac4C) in 18S rRNA. Required for early nucleolar cleavages of precursor rRNA at sites A0, A1 and A2 during 18S rRNA synthesis. Catalyzes the formation of ac4C in serine and leucine tRNAs. Requires the tRNA-binding adapter protein TAN1 for full tRNA acetyltransferase activity but not for 18S rRNA acetylation.</text>
</comment>
<dbReference type="Gene3D" id="3.40.50.300">
    <property type="entry name" value="P-loop containing nucleotide triphosphate hydrolases"/>
    <property type="match status" value="1"/>
</dbReference>
<feature type="compositionally biased region" description="Basic residues" evidence="10">
    <location>
        <begin position="1099"/>
        <end position="1110"/>
    </location>
</feature>
<evidence type="ECO:0000256" key="7">
    <source>
        <dbReference type="ARBA" id="ARBA00023242"/>
    </source>
</evidence>
<evidence type="ECO:0000259" key="13">
    <source>
        <dbReference type="Pfam" id="PF08351"/>
    </source>
</evidence>
<dbReference type="AlphaFoldDB" id="A0A9N8YYN7"/>
<proteinExistence type="inferred from homology"/>
<keyword evidence="2 9" id="KW-0698">rRNA processing</keyword>
<feature type="region of interest" description="Disordered" evidence="10">
    <location>
        <begin position="1054"/>
        <end position="1110"/>
    </location>
</feature>
<dbReference type="GO" id="GO:0051391">
    <property type="term" value="P:tRNA acetylation"/>
    <property type="evidence" value="ECO:0007669"/>
    <property type="project" value="UniProtKB-UniRule"/>
</dbReference>
<feature type="compositionally biased region" description="Low complexity" evidence="10">
    <location>
        <begin position="1054"/>
        <end position="1068"/>
    </location>
</feature>
<dbReference type="Gene3D" id="3.40.630.30">
    <property type="match status" value="1"/>
</dbReference>
<keyword evidence="11" id="KW-0812">Transmembrane</keyword>
<feature type="binding site" evidence="9">
    <location>
        <position position="485"/>
    </location>
    <ligand>
        <name>ATP</name>
        <dbReference type="ChEBI" id="CHEBI:30616"/>
    </ligand>
</feature>
<evidence type="ECO:0000256" key="4">
    <source>
        <dbReference type="ARBA" id="ARBA00022694"/>
    </source>
</evidence>
<gene>
    <name evidence="9" type="primary">NAT10</name>
    <name evidence="16" type="ORF">POCULU_LOCUS225</name>
</gene>
<sequence length="1110" mass="124449">MVKKVIDSRIHTLVKNGVQNKHRTFFVIVGDRGRDQIVNLHWLLSQAKVAARPSVLWCYKKELGFSRQKREAKIRREVKRGIREANEEDPFELFITVTNIRYTYYKETDKILGNTYGMCVLQDFEALTPNLLARTIETVEGGGIVVLLLKTMKSLKQLYTLTMDVHSRYRTESHNDVIARFNERFILSVGACENCLVVDDELNVLPISAGKNVKPLPPKPPEENLTESQIELRDLKASLADTQPAGALVGTARTLDQARAILTFIEAISEKTLRTTVSLTAARGRGKSAGLGVAIASAVAFGYSNIFVTSPSPENLKTLFEFVFKGFDALKYEEHLDYDIVQSTNPDFNKAIVRVNIFRQHRQTIQYIRPQDAHMLSQAELVVIDEAAAIPLPLVKNLLGPYLVFLASTINGYEGTGRSLSLKLIQNLREQSRGFVGKEGGAKNLDDVIVVNRSGKGKNTSSTTLNGVTTGGRILREIKLDEPIRYGVNDPVEKWLNKLLCLDANIISKNIEGCPHPDQCELYYVNRDTLFSFHPVSETFLQRMVALYVASHYKNSPNDLQLMSDAPAHHLFVLLPPIRDGDNSLPDPLCVVQVCLEGEISKEVVLKSLSRGQRASGDLIPWIISQQYQDDDFANLSGARIVRIATHPDYIKMGYGSRCLELLCAFYQGEFAALNENDEYVDESIVRVNDNELENADLRSDEIKIRDPQKMPPLLLKLSEKRPDRLHYIGVSYGLTPALHKFWKRAGFVPLYLRQTPNDLTGEHTCVMLKALKSDDLVTSCDPNWLSAFARDFHRRILNLLSYQFSAYPTVLALSIMEATSKMIRDSDRSRGMYPLNALFFVFSSILSLIGGSLIVLTKNDLDNLYSSYDLKRLDRYAKNLLDYHVIIDLIPNIAFLYFEGRFGESVKLSGIQSSLLAGIGLQKKTIDKLEEELALPASQLLALFTKMIRKVSTFFTDTEKAAVEADIPREQTKVKKKVALPTEPNSTPKIINYSDDWEPYGQSLEDDLEEAGNEAMSEVRAKQRELLNSLDLSKYAIDESVEGWESAEMQIAAASSGKKSNSSTVVSIKSKDSAKKRKANETAADIVARETKVAGKNSQKKAKKKHKKA</sequence>
<accession>A0A9N8YYN7</accession>
<dbReference type="Pfam" id="PF13725">
    <property type="entry name" value="tRNA_bind_2"/>
    <property type="match status" value="2"/>
</dbReference>
<dbReference type="EMBL" id="CAJVPJ010000011">
    <property type="protein sequence ID" value="CAG8454685.1"/>
    <property type="molecule type" value="Genomic_DNA"/>
</dbReference>
<dbReference type="Pfam" id="PF05127">
    <property type="entry name" value="NAT10_TcmA_helicase"/>
    <property type="match status" value="1"/>
</dbReference>
<feature type="binding site" evidence="9">
    <location>
        <position position="745"/>
    </location>
    <ligand>
        <name>acetyl-CoA</name>
        <dbReference type="ChEBI" id="CHEBI:57288"/>
    </ligand>
</feature>
<keyword evidence="8 9" id="KW-0012">Acyltransferase</keyword>
<dbReference type="Pfam" id="PF08351">
    <property type="entry name" value="TmcA_N"/>
    <property type="match status" value="1"/>
</dbReference>
<dbReference type="GO" id="GO:0000049">
    <property type="term" value="F:tRNA binding"/>
    <property type="evidence" value="ECO:0007669"/>
    <property type="project" value="TreeGrafter"/>
</dbReference>
<keyword evidence="7 9" id="KW-0539">Nucleus</keyword>
<dbReference type="InterPro" id="IPR027417">
    <property type="entry name" value="P-loop_NTPase"/>
</dbReference>
<feature type="domain" description="N-acetyltransferase" evidence="14">
    <location>
        <begin position="543"/>
        <end position="773"/>
    </location>
</feature>
<keyword evidence="11" id="KW-0472">Membrane</keyword>
<dbReference type="InterPro" id="IPR007807">
    <property type="entry name" value="TcmA/NAT10_helicase"/>
</dbReference>
<evidence type="ECO:0000256" key="9">
    <source>
        <dbReference type="HAMAP-Rule" id="MF_03211"/>
    </source>
</evidence>
<dbReference type="Pfam" id="PF13718">
    <property type="entry name" value="GNAT_acetyltr_2"/>
    <property type="match status" value="1"/>
</dbReference>
<keyword evidence="5 9" id="KW-0547">Nucleotide-binding</keyword>
<dbReference type="GO" id="GO:1990883">
    <property type="term" value="F:18S rRNA cytidine N-acetyltransferase activity"/>
    <property type="evidence" value="ECO:0007669"/>
    <property type="project" value="TreeGrafter"/>
</dbReference>
<keyword evidence="17" id="KW-1185">Reference proteome</keyword>
<dbReference type="GO" id="GO:0005524">
    <property type="term" value="F:ATP binding"/>
    <property type="evidence" value="ECO:0007669"/>
    <property type="project" value="UniProtKB-UniRule"/>
</dbReference>
<comment type="similarity">
    <text evidence="9">Belongs to the RNA cytidine acetyltransferase family. NAT10 subfamily.</text>
</comment>
<dbReference type="FunFam" id="3.40.50.11040:FF:000002">
    <property type="entry name" value="RNA cytidine acetyltransferase"/>
    <property type="match status" value="1"/>
</dbReference>
<evidence type="ECO:0000256" key="10">
    <source>
        <dbReference type="SAM" id="MobiDB-lite"/>
    </source>
</evidence>
<comment type="caution">
    <text evidence="9">Lacks conserved residue(s) required for the propagation of feature annotation.</text>
</comment>
<feature type="domain" description="TcmA/NAT10 helicase" evidence="12">
    <location>
        <begin position="279"/>
        <end position="503"/>
    </location>
</feature>
<dbReference type="Proteomes" id="UP000789572">
    <property type="component" value="Unassembled WGS sequence"/>
</dbReference>
<comment type="subunit">
    <text evidence="9">Interacts with TAN1.</text>
</comment>
<evidence type="ECO:0000259" key="14">
    <source>
        <dbReference type="Pfam" id="PF13718"/>
    </source>
</evidence>
<feature type="domain" description="Possible tRNA binding" evidence="15">
    <location>
        <begin position="857"/>
        <end position="1049"/>
    </location>
</feature>
<protein>
    <recommendedName>
        <fullName evidence="9">RNA cytidine acetyltransferase</fullName>
        <ecNumber evidence="9">2.3.1.-</ecNumber>
    </recommendedName>
    <alternativeName>
        <fullName evidence="9">18S rRNA cytosine acetyltransferase</fullName>
    </alternativeName>
</protein>
<dbReference type="PANTHER" id="PTHR10925:SF5">
    <property type="entry name" value="RNA CYTIDINE ACETYLTRANSFERASE"/>
    <property type="match status" value="1"/>
</dbReference>
<comment type="catalytic activity">
    <reaction evidence="9">
        <text>a cytidine in 18S rRNA + acetyl-CoA + ATP + H2O = an N(4)-acetylcytidine in 18S rRNA + ADP + phosphate + CoA + H(+)</text>
        <dbReference type="Rhea" id="RHEA:51424"/>
        <dbReference type="Rhea" id="RHEA-COMP:13575"/>
        <dbReference type="Rhea" id="RHEA-COMP:13576"/>
        <dbReference type="ChEBI" id="CHEBI:15377"/>
        <dbReference type="ChEBI" id="CHEBI:15378"/>
        <dbReference type="ChEBI" id="CHEBI:30616"/>
        <dbReference type="ChEBI" id="CHEBI:43474"/>
        <dbReference type="ChEBI" id="CHEBI:57287"/>
        <dbReference type="ChEBI" id="CHEBI:57288"/>
        <dbReference type="ChEBI" id="CHEBI:74900"/>
        <dbReference type="ChEBI" id="CHEBI:82748"/>
        <dbReference type="ChEBI" id="CHEBI:456216"/>
    </reaction>
</comment>
<evidence type="ECO:0000256" key="3">
    <source>
        <dbReference type="ARBA" id="ARBA00022679"/>
    </source>
</evidence>
<keyword evidence="4 9" id="KW-0819">tRNA processing</keyword>
<feature type="domain" description="TmcA/NAT10 N-terminal" evidence="13">
    <location>
        <begin position="9"/>
        <end position="199"/>
    </location>
</feature>
<organism evidence="16 17">
    <name type="scientific">Paraglomus occultum</name>
    <dbReference type="NCBI Taxonomy" id="144539"/>
    <lineage>
        <taxon>Eukaryota</taxon>
        <taxon>Fungi</taxon>
        <taxon>Fungi incertae sedis</taxon>
        <taxon>Mucoromycota</taxon>
        <taxon>Glomeromycotina</taxon>
        <taxon>Glomeromycetes</taxon>
        <taxon>Paraglomerales</taxon>
        <taxon>Paraglomeraceae</taxon>
        <taxon>Paraglomus</taxon>
    </lineage>
</organism>
<name>A0A9N8YYN7_9GLOM</name>
<dbReference type="InterPro" id="IPR033688">
    <property type="entry name" value="NAT10"/>
</dbReference>
<keyword evidence="3 9" id="KW-0808">Transferase</keyword>
<evidence type="ECO:0000256" key="8">
    <source>
        <dbReference type="ARBA" id="ARBA00023315"/>
    </source>
</evidence>
<dbReference type="InterPro" id="IPR000182">
    <property type="entry name" value="GNAT_dom"/>
</dbReference>
<dbReference type="PANTHER" id="PTHR10925">
    <property type="entry name" value="N-ACETYLTRANSFERASE 10"/>
    <property type="match status" value="1"/>
</dbReference>
<dbReference type="GO" id="GO:0030686">
    <property type="term" value="C:90S preribosome"/>
    <property type="evidence" value="ECO:0007669"/>
    <property type="project" value="TreeGrafter"/>
</dbReference>
<comment type="catalytic activity">
    <reaction evidence="9">
        <text>a cytidine in tRNA + acetyl-CoA + ATP + H2O = an N(4)-acetylcytidine in tRNA + ADP + phosphate + CoA + H(+)</text>
        <dbReference type="Rhea" id="RHEA:53876"/>
        <dbReference type="Rhea" id="RHEA-COMP:13670"/>
        <dbReference type="Rhea" id="RHEA-COMP:13671"/>
        <dbReference type="ChEBI" id="CHEBI:15377"/>
        <dbReference type="ChEBI" id="CHEBI:15378"/>
        <dbReference type="ChEBI" id="CHEBI:30616"/>
        <dbReference type="ChEBI" id="CHEBI:43474"/>
        <dbReference type="ChEBI" id="CHEBI:57287"/>
        <dbReference type="ChEBI" id="CHEBI:57288"/>
        <dbReference type="ChEBI" id="CHEBI:74900"/>
        <dbReference type="ChEBI" id="CHEBI:82748"/>
        <dbReference type="ChEBI" id="CHEBI:456216"/>
    </reaction>
</comment>